<accession>A0ABS9RVC0</accession>
<protein>
    <submittedName>
        <fullName evidence="1">Uncharacterized protein</fullName>
    </submittedName>
</protein>
<comment type="caution">
    <text evidence="1">The sequence shown here is derived from an EMBL/GenBank/DDBJ whole genome shotgun (WGS) entry which is preliminary data.</text>
</comment>
<name>A0ABS9RVC0_9GAMM</name>
<dbReference type="EMBL" id="JAKVPY010000012">
    <property type="protein sequence ID" value="MCH4563776.1"/>
    <property type="molecule type" value="Genomic_DNA"/>
</dbReference>
<keyword evidence="2" id="KW-1185">Reference proteome</keyword>
<reference evidence="1 2" key="1">
    <citation type="submission" date="2022-02" db="EMBL/GenBank/DDBJ databases">
        <title>Halomonas fukangensis sp. nov., a halophilic bacterium isolated from a bulk soil of Kalidium foliatum at Fukang.</title>
        <authorList>
            <person name="Huang Y."/>
        </authorList>
    </citation>
    <scope>NUCLEOTIDE SEQUENCE [LARGE SCALE GENOMIC DNA]</scope>
    <source>
        <strain evidence="1 2">EGI 63088</strain>
    </source>
</reference>
<proteinExistence type="predicted"/>
<sequence>MAVALMPRALMQAPRLPLWGQTLSNPHIFLDVDSLFAEKGAEAAPMGSDPSQIAKPVMVRLASGFDAAGV</sequence>
<dbReference type="Proteomes" id="UP001202117">
    <property type="component" value="Unassembled WGS sequence"/>
</dbReference>
<organism evidence="1 2">
    <name type="scientific">Halomonas flagellata</name>
    <dbReference type="NCBI Taxonomy" id="2920385"/>
    <lineage>
        <taxon>Bacteria</taxon>
        <taxon>Pseudomonadati</taxon>
        <taxon>Pseudomonadota</taxon>
        <taxon>Gammaproteobacteria</taxon>
        <taxon>Oceanospirillales</taxon>
        <taxon>Halomonadaceae</taxon>
        <taxon>Halomonas</taxon>
    </lineage>
</organism>
<evidence type="ECO:0000313" key="2">
    <source>
        <dbReference type="Proteomes" id="UP001202117"/>
    </source>
</evidence>
<dbReference type="RefSeq" id="WP_240568424.1">
    <property type="nucleotide sequence ID" value="NZ_JAKVPY010000012.1"/>
</dbReference>
<evidence type="ECO:0000313" key="1">
    <source>
        <dbReference type="EMBL" id="MCH4563776.1"/>
    </source>
</evidence>
<gene>
    <name evidence="1" type="ORF">MKP05_11610</name>
</gene>